<feature type="non-terminal residue" evidence="1">
    <location>
        <position position="84"/>
    </location>
</feature>
<organism evidence="1">
    <name type="scientific">Pararge aegeria</name>
    <name type="common">speckled wood butterfly</name>
    <dbReference type="NCBI Taxonomy" id="116150"/>
    <lineage>
        <taxon>Eukaryota</taxon>
        <taxon>Metazoa</taxon>
        <taxon>Ecdysozoa</taxon>
        <taxon>Arthropoda</taxon>
        <taxon>Hexapoda</taxon>
        <taxon>Insecta</taxon>
        <taxon>Pterygota</taxon>
        <taxon>Neoptera</taxon>
        <taxon>Endopterygota</taxon>
        <taxon>Lepidoptera</taxon>
        <taxon>Glossata</taxon>
        <taxon>Ditrysia</taxon>
        <taxon>Papilionoidea</taxon>
        <taxon>Nymphalidae</taxon>
        <taxon>Satyrinae</taxon>
        <taxon>Satyrini</taxon>
        <taxon>Parargina</taxon>
        <taxon>Pararge</taxon>
    </lineage>
</organism>
<name>S4PI19_9NEOP</name>
<proteinExistence type="predicted"/>
<reference evidence="1" key="1">
    <citation type="journal article" date="2013" name="BMC Genomics">
        <title>Unscrambling butterfly oogenesis.</title>
        <authorList>
            <person name="Carter J.M."/>
            <person name="Baker S.C."/>
            <person name="Pink R."/>
            <person name="Carter D.R."/>
            <person name="Collins A."/>
            <person name="Tomlin J."/>
            <person name="Gibbs M."/>
            <person name="Breuker C.J."/>
        </authorList>
    </citation>
    <scope>NUCLEOTIDE SEQUENCE</scope>
    <source>
        <tissue evidence="1">Ovary</tissue>
    </source>
</reference>
<dbReference type="AlphaFoldDB" id="S4PI19"/>
<evidence type="ECO:0000313" key="1">
    <source>
        <dbReference type="EMBL" id="JAA90554.1"/>
    </source>
</evidence>
<sequence>LKDILSHIEVNLSSVKDDEFHNEWKEQRRKTSDVLKLKANDIVVNKEFDNLKDTGTIQKKYVPWRNMSDIDVYNSENNNNKTEL</sequence>
<reference evidence="1" key="2">
    <citation type="submission" date="2013-05" db="EMBL/GenBank/DDBJ databases">
        <authorList>
            <person name="Carter J.-M."/>
            <person name="Baker S.C."/>
            <person name="Pink R."/>
            <person name="Carter D.R.F."/>
            <person name="Collins A."/>
            <person name="Tomlin J."/>
            <person name="Gibbs M."/>
            <person name="Breuker C.J."/>
        </authorList>
    </citation>
    <scope>NUCLEOTIDE SEQUENCE</scope>
    <source>
        <tissue evidence="1">Ovary</tissue>
    </source>
</reference>
<protein>
    <submittedName>
        <fullName evidence="1">Uncharacterized protein</fullName>
    </submittedName>
</protein>
<dbReference type="EMBL" id="GAIX01002006">
    <property type="protein sequence ID" value="JAA90554.1"/>
    <property type="molecule type" value="Transcribed_RNA"/>
</dbReference>
<feature type="non-terminal residue" evidence="1">
    <location>
        <position position="1"/>
    </location>
</feature>
<accession>S4PI19</accession>